<protein>
    <recommendedName>
        <fullName evidence="2">F-box domain-containing protein</fullName>
    </recommendedName>
</protein>
<dbReference type="Pfam" id="PF00646">
    <property type="entry name" value="F-box"/>
    <property type="match status" value="1"/>
</dbReference>
<feature type="region of interest" description="Disordered" evidence="1">
    <location>
        <begin position="92"/>
        <end position="121"/>
    </location>
</feature>
<organism evidence="3">
    <name type="scientific">Chromera velia CCMP2878</name>
    <dbReference type="NCBI Taxonomy" id="1169474"/>
    <lineage>
        <taxon>Eukaryota</taxon>
        <taxon>Sar</taxon>
        <taxon>Alveolata</taxon>
        <taxon>Colpodellida</taxon>
        <taxon>Chromeraceae</taxon>
        <taxon>Chromera</taxon>
    </lineage>
</organism>
<feature type="compositionally biased region" description="Basic and acidic residues" evidence="1">
    <location>
        <begin position="92"/>
        <end position="103"/>
    </location>
</feature>
<feature type="domain" description="F-box" evidence="2">
    <location>
        <begin position="19"/>
        <end position="51"/>
    </location>
</feature>
<reference evidence="3" key="1">
    <citation type="submission" date="2014-11" db="EMBL/GenBank/DDBJ databases">
        <authorList>
            <person name="Otto D Thomas"/>
            <person name="Naeem Raeece"/>
        </authorList>
    </citation>
    <scope>NUCLEOTIDE SEQUENCE</scope>
</reference>
<gene>
    <name evidence="3" type="ORF">Cvel_11402</name>
</gene>
<evidence type="ECO:0000259" key="2">
    <source>
        <dbReference type="Pfam" id="PF00646"/>
    </source>
</evidence>
<sequence length="121" mass="13218">MQLAIGPRNGKEEEEETPIPEENWLDVLAFVDFKSLCRHSCVSAFFGRLCRASVESLVLGWKNMSAVSPGTFPKLQRVRALCGSLSEIVLEGERRGKESEGGRVGKKGRAGKSTGRQAGRP</sequence>
<dbReference type="VEuPathDB" id="CryptoDB:Cvel_11402"/>
<evidence type="ECO:0000313" key="3">
    <source>
        <dbReference type="EMBL" id="CEM52622.1"/>
    </source>
</evidence>
<accession>A0A0G4I6F5</accession>
<proteinExistence type="predicted"/>
<dbReference type="EMBL" id="CDMZ01005307">
    <property type="protein sequence ID" value="CEM52622.1"/>
    <property type="molecule type" value="Genomic_DNA"/>
</dbReference>
<name>A0A0G4I6F5_9ALVE</name>
<dbReference type="AlphaFoldDB" id="A0A0G4I6F5"/>
<dbReference type="InterPro" id="IPR001810">
    <property type="entry name" value="F-box_dom"/>
</dbReference>
<evidence type="ECO:0000256" key="1">
    <source>
        <dbReference type="SAM" id="MobiDB-lite"/>
    </source>
</evidence>
<dbReference type="SUPFAM" id="SSF81383">
    <property type="entry name" value="F-box domain"/>
    <property type="match status" value="1"/>
</dbReference>
<dbReference type="InterPro" id="IPR036047">
    <property type="entry name" value="F-box-like_dom_sf"/>
</dbReference>